<organism evidence="1 2">
    <name type="scientific">Lacticaseibacillus manihotivorans</name>
    <dbReference type="NCBI Taxonomy" id="88233"/>
    <lineage>
        <taxon>Bacteria</taxon>
        <taxon>Bacillati</taxon>
        <taxon>Bacillota</taxon>
        <taxon>Bacilli</taxon>
        <taxon>Lactobacillales</taxon>
        <taxon>Lactobacillaceae</taxon>
        <taxon>Lacticaseibacillus</taxon>
    </lineage>
</organism>
<reference evidence="1 2" key="1">
    <citation type="submission" date="2019-10" db="EMBL/GenBank/DDBJ databases">
        <title>Genome sequencing of Lactobacillus manihotivorans.</title>
        <authorList>
            <person name="Kim K."/>
        </authorList>
    </citation>
    <scope>NUCLEOTIDE SEQUENCE [LARGE SCALE GENOMIC DNA]</scope>
    <source>
        <strain evidence="1 2">LM010</strain>
    </source>
</reference>
<name>A0A5P8JRB2_9LACO</name>
<dbReference type="Proteomes" id="UP000388452">
    <property type="component" value="Chromosome"/>
</dbReference>
<protein>
    <submittedName>
        <fullName evidence="1">Uncharacterized protein</fullName>
    </submittedName>
</protein>
<evidence type="ECO:0000313" key="2">
    <source>
        <dbReference type="Proteomes" id="UP000388452"/>
    </source>
</evidence>
<dbReference type="EMBL" id="CP045068">
    <property type="protein sequence ID" value="QFQ91775.1"/>
    <property type="molecule type" value="Genomic_DNA"/>
</dbReference>
<dbReference type="RefSeq" id="WP_054717075.1">
    <property type="nucleotide sequence ID" value="NZ_CP045068.1"/>
</dbReference>
<proteinExistence type="predicted"/>
<accession>A0A5P8JRB2</accession>
<gene>
    <name evidence="1" type="ORF">LM010_10225</name>
</gene>
<sequence length="64" mass="7456">MSKSGNIEISRDDVEWMMQGLDFIREVAINHANPQDPTMEEWEPVFDAADDINRMLDDKMEAEK</sequence>
<dbReference type="AlphaFoldDB" id="A0A5P8JRB2"/>
<evidence type="ECO:0000313" key="1">
    <source>
        <dbReference type="EMBL" id="QFQ91775.1"/>
    </source>
</evidence>